<dbReference type="RefSeq" id="WP_072847337.1">
    <property type="nucleotide sequence ID" value="NZ_FNAB01000012.1"/>
</dbReference>
<proteinExistence type="predicted"/>
<dbReference type="STRING" id="168276.SAMN05444580_112123"/>
<feature type="signal peptide" evidence="2">
    <location>
        <begin position="1"/>
        <end position="24"/>
    </location>
</feature>
<feature type="domain" description="DUF4232" evidence="3">
    <location>
        <begin position="69"/>
        <end position="203"/>
    </location>
</feature>
<evidence type="ECO:0000256" key="1">
    <source>
        <dbReference type="SAM" id="MobiDB-lite"/>
    </source>
</evidence>
<accession>A0A1G7B8H9</accession>
<reference evidence="4 5" key="1">
    <citation type="submission" date="2016-10" db="EMBL/GenBank/DDBJ databases">
        <authorList>
            <person name="de Groot N.N."/>
        </authorList>
    </citation>
    <scope>NUCLEOTIDE SEQUENCE [LARGE SCALE GENOMIC DNA]</scope>
    <source>
        <strain evidence="4 5">JCM 11308</strain>
    </source>
</reference>
<protein>
    <recommendedName>
        <fullName evidence="3">DUF4232 domain-containing protein</fullName>
    </recommendedName>
</protein>
<dbReference type="Proteomes" id="UP000199417">
    <property type="component" value="Unassembled WGS sequence"/>
</dbReference>
<dbReference type="InterPro" id="IPR025326">
    <property type="entry name" value="DUF4232"/>
</dbReference>
<feature type="region of interest" description="Disordered" evidence="1">
    <location>
        <begin position="26"/>
        <end position="65"/>
    </location>
</feature>
<name>A0A1G7B8H9_9NOCA</name>
<evidence type="ECO:0000259" key="3">
    <source>
        <dbReference type="Pfam" id="PF14016"/>
    </source>
</evidence>
<evidence type="ECO:0000313" key="4">
    <source>
        <dbReference type="EMBL" id="SDE23323.1"/>
    </source>
</evidence>
<sequence>MNRFRTAALLTAAAALTLAGCSSNDTEPAASTASAAPTSAAAATTTAQDLSAPESPAAATTPVDNPNTCAATELMLTAGQAQGAAGSTIVPLVFTNTGGRTCVLKGFPGVSYVTGESGTEVGAAAARSGEEGAEVELAPGATASAQVRAVQVENYPAEMCAPTPVAGLRVFPPNAYASLFLPYPTTGCANSGPGVFQLEVTTVVAGG</sequence>
<evidence type="ECO:0000256" key="2">
    <source>
        <dbReference type="SAM" id="SignalP"/>
    </source>
</evidence>
<dbReference type="AlphaFoldDB" id="A0A1G7B8H9"/>
<dbReference type="Pfam" id="PF14016">
    <property type="entry name" value="DUF4232"/>
    <property type="match status" value="1"/>
</dbReference>
<dbReference type="PROSITE" id="PS51257">
    <property type="entry name" value="PROKAR_LIPOPROTEIN"/>
    <property type="match status" value="1"/>
</dbReference>
<feature type="chain" id="PRO_5038772157" description="DUF4232 domain-containing protein" evidence="2">
    <location>
        <begin position="25"/>
        <end position="207"/>
    </location>
</feature>
<feature type="compositionally biased region" description="Low complexity" evidence="1">
    <location>
        <begin position="28"/>
        <end position="62"/>
    </location>
</feature>
<keyword evidence="5" id="KW-1185">Reference proteome</keyword>
<organism evidence="4 5">
    <name type="scientific">Rhodococcus tukisamuensis</name>
    <dbReference type="NCBI Taxonomy" id="168276"/>
    <lineage>
        <taxon>Bacteria</taxon>
        <taxon>Bacillati</taxon>
        <taxon>Actinomycetota</taxon>
        <taxon>Actinomycetes</taxon>
        <taxon>Mycobacteriales</taxon>
        <taxon>Nocardiaceae</taxon>
        <taxon>Rhodococcus</taxon>
    </lineage>
</organism>
<keyword evidence="2" id="KW-0732">Signal</keyword>
<gene>
    <name evidence="4" type="ORF">SAMN05444580_112123</name>
</gene>
<evidence type="ECO:0000313" key="5">
    <source>
        <dbReference type="Proteomes" id="UP000199417"/>
    </source>
</evidence>
<dbReference type="EMBL" id="FNAB01000012">
    <property type="protein sequence ID" value="SDE23323.1"/>
    <property type="molecule type" value="Genomic_DNA"/>
</dbReference>